<dbReference type="PANTHER" id="PTHR34989:SF1">
    <property type="entry name" value="PROTEIN HDED"/>
    <property type="match status" value="1"/>
</dbReference>
<keyword evidence="1" id="KW-0812">Transmembrane</keyword>
<name>A0ABT1ACF9_9PSEU</name>
<dbReference type="Proteomes" id="UP001165283">
    <property type="component" value="Unassembled WGS sequence"/>
</dbReference>
<evidence type="ECO:0000313" key="2">
    <source>
        <dbReference type="EMBL" id="MCO1660603.1"/>
    </source>
</evidence>
<feature type="transmembrane region" description="Helical" evidence="1">
    <location>
        <begin position="38"/>
        <end position="61"/>
    </location>
</feature>
<proteinExistence type="predicted"/>
<sequence length="185" mass="19032">MSTSVDTTAQTAWWMLLIRAVLTVVFGVVALASPGIALLVLVYVFASYAVLEGVAAISFGLRARGSHPHWGWSVVEGVISVLAGVVALFWPGQTALTLLVVVALWAIVLGVAGVGEAFAARGRGDRSWGWTLVGAALNIVVGILLLVWPGSGILTLLWLVGAFALASGLAGIGRAFRVRAAGTAG</sequence>
<protein>
    <submittedName>
        <fullName evidence="2">HdeD family acid-resistance protein</fullName>
    </submittedName>
</protein>
<reference evidence="2" key="1">
    <citation type="submission" date="2021-04" db="EMBL/GenBank/DDBJ databases">
        <title>Pseudonocardia sp. nov., isolated from sandy soil of mangrove forest.</title>
        <authorList>
            <person name="Zan Z."/>
            <person name="Huang R."/>
            <person name="Liu W."/>
        </authorList>
    </citation>
    <scope>NUCLEOTIDE SEQUENCE</scope>
    <source>
        <strain evidence="2">S2-4</strain>
    </source>
</reference>
<evidence type="ECO:0000256" key="1">
    <source>
        <dbReference type="SAM" id="Phobius"/>
    </source>
</evidence>
<organism evidence="2 3">
    <name type="scientific">Pseudonocardia humida</name>
    <dbReference type="NCBI Taxonomy" id="2800819"/>
    <lineage>
        <taxon>Bacteria</taxon>
        <taxon>Bacillati</taxon>
        <taxon>Actinomycetota</taxon>
        <taxon>Actinomycetes</taxon>
        <taxon>Pseudonocardiales</taxon>
        <taxon>Pseudonocardiaceae</taxon>
        <taxon>Pseudonocardia</taxon>
    </lineage>
</organism>
<dbReference type="InterPro" id="IPR052712">
    <property type="entry name" value="Acid_resist_chaperone_HdeD"/>
</dbReference>
<dbReference type="PANTHER" id="PTHR34989">
    <property type="entry name" value="PROTEIN HDED"/>
    <property type="match status" value="1"/>
</dbReference>
<feature type="transmembrane region" description="Helical" evidence="1">
    <location>
        <begin position="96"/>
        <end position="115"/>
    </location>
</feature>
<dbReference type="Pfam" id="PF03729">
    <property type="entry name" value="DUF308"/>
    <property type="match status" value="1"/>
</dbReference>
<feature type="transmembrane region" description="Helical" evidence="1">
    <location>
        <begin position="153"/>
        <end position="172"/>
    </location>
</feature>
<keyword evidence="3" id="KW-1185">Reference proteome</keyword>
<accession>A0ABT1ACF9</accession>
<comment type="caution">
    <text evidence="2">The sequence shown here is derived from an EMBL/GenBank/DDBJ whole genome shotgun (WGS) entry which is preliminary data.</text>
</comment>
<keyword evidence="1" id="KW-1133">Transmembrane helix</keyword>
<feature type="transmembrane region" description="Helical" evidence="1">
    <location>
        <begin position="12"/>
        <end position="32"/>
    </location>
</feature>
<dbReference type="InterPro" id="IPR005325">
    <property type="entry name" value="DUF308_memb"/>
</dbReference>
<feature type="transmembrane region" description="Helical" evidence="1">
    <location>
        <begin position="127"/>
        <end position="147"/>
    </location>
</feature>
<gene>
    <name evidence="2" type="ORF">KDL28_36695</name>
</gene>
<dbReference type="RefSeq" id="WP_252446142.1">
    <property type="nucleotide sequence ID" value="NZ_JAGSOV010000086.1"/>
</dbReference>
<keyword evidence="1" id="KW-0472">Membrane</keyword>
<evidence type="ECO:0000313" key="3">
    <source>
        <dbReference type="Proteomes" id="UP001165283"/>
    </source>
</evidence>
<dbReference type="EMBL" id="JAGSOV010000086">
    <property type="protein sequence ID" value="MCO1660603.1"/>
    <property type="molecule type" value="Genomic_DNA"/>
</dbReference>
<feature type="transmembrane region" description="Helical" evidence="1">
    <location>
        <begin position="70"/>
        <end position="90"/>
    </location>
</feature>